<organism evidence="4 5">
    <name type="scientific">Rhodotorula graminis (strain WP1)</name>
    <dbReference type="NCBI Taxonomy" id="578459"/>
    <lineage>
        <taxon>Eukaryota</taxon>
        <taxon>Fungi</taxon>
        <taxon>Dikarya</taxon>
        <taxon>Basidiomycota</taxon>
        <taxon>Pucciniomycotina</taxon>
        <taxon>Microbotryomycetes</taxon>
        <taxon>Sporidiobolales</taxon>
        <taxon>Sporidiobolaceae</taxon>
        <taxon>Rhodotorula</taxon>
    </lineage>
</organism>
<feature type="transmembrane region" description="Helical" evidence="2">
    <location>
        <begin position="226"/>
        <end position="246"/>
    </location>
</feature>
<name>A0A0P9EJE2_RHOGW</name>
<evidence type="ECO:0000256" key="1">
    <source>
        <dbReference type="SAM" id="MobiDB-lite"/>
    </source>
</evidence>
<sequence>MHRSRRPSTAPAPSRTRALVACLALAVLALSLPQPASAAAALPQGVSPAGDYLCRIDADCQPCPPQELDSPVCKLWGNRRPLSCIPRLAAPARHNLADADPPQSSSSSSSSPRPDSARHPASTPPAPAVDAHDKPLSPAEQELRDVIDAGRRRQRRSPPLDGPGVVLVAHDSPEWALAARLARRAGPGGGEDGGDEALEGTTRGVQDVLHTWEACPKVLRQEYNDYFEFIMCNVAFAVVGGLLLMYRQRTLALRQFGRLAARIMQTEIS</sequence>
<dbReference type="EMBL" id="KQ474091">
    <property type="protein sequence ID" value="KPV71778.1"/>
    <property type="molecule type" value="Genomic_DNA"/>
</dbReference>
<feature type="compositionally biased region" description="Low complexity" evidence="1">
    <location>
        <begin position="98"/>
        <end position="114"/>
    </location>
</feature>
<dbReference type="AlphaFoldDB" id="A0A0P9EJE2"/>
<dbReference type="Proteomes" id="UP000053890">
    <property type="component" value="Unassembled WGS sequence"/>
</dbReference>
<keyword evidence="2" id="KW-0812">Transmembrane</keyword>
<proteinExistence type="predicted"/>
<evidence type="ECO:0000256" key="2">
    <source>
        <dbReference type="SAM" id="Phobius"/>
    </source>
</evidence>
<dbReference type="OMA" id="ARIMQTE"/>
<evidence type="ECO:0008006" key="6">
    <source>
        <dbReference type="Google" id="ProtNLM"/>
    </source>
</evidence>
<gene>
    <name evidence="4" type="ORF">RHOBADRAFT_47482</name>
</gene>
<dbReference type="OrthoDB" id="2525787at2759"/>
<feature type="signal peptide" evidence="3">
    <location>
        <begin position="1"/>
        <end position="38"/>
    </location>
</feature>
<evidence type="ECO:0000256" key="3">
    <source>
        <dbReference type="SAM" id="SignalP"/>
    </source>
</evidence>
<feature type="chain" id="PRO_5006156627" description="Copper transporter" evidence="3">
    <location>
        <begin position="39"/>
        <end position="269"/>
    </location>
</feature>
<reference evidence="4 5" key="1">
    <citation type="journal article" date="2015" name="Front. Microbiol.">
        <title>Genome sequence of the plant growth promoting endophytic yeast Rhodotorula graminis WP1.</title>
        <authorList>
            <person name="Firrincieli A."/>
            <person name="Otillar R."/>
            <person name="Salamov A."/>
            <person name="Schmutz J."/>
            <person name="Khan Z."/>
            <person name="Redman R.S."/>
            <person name="Fleck N.D."/>
            <person name="Lindquist E."/>
            <person name="Grigoriev I.V."/>
            <person name="Doty S.L."/>
        </authorList>
    </citation>
    <scope>NUCLEOTIDE SEQUENCE [LARGE SCALE GENOMIC DNA]</scope>
    <source>
        <strain evidence="4 5">WP1</strain>
    </source>
</reference>
<evidence type="ECO:0000313" key="4">
    <source>
        <dbReference type="EMBL" id="KPV71778.1"/>
    </source>
</evidence>
<keyword evidence="2" id="KW-0472">Membrane</keyword>
<dbReference type="GeneID" id="28975438"/>
<protein>
    <recommendedName>
        <fullName evidence="6">Copper transporter</fullName>
    </recommendedName>
</protein>
<dbReference type="RefSeq" id="XP_018267827.1">
    <property type="nucleotide sequence ID" value="XM_018414990.1"/>
</dbReference>
<keyword evidence="3" id="KW-0732">Signal</keyword>
<evidence type="ECO:0000313" key="5">
    <source>
        <dbReference type="Proteomes" id="UP000053890"/>
    </source>
</evidence>
<keyword evidence="5" id="KW-1185">Reference proteome</keyword>
<keyword evidence="2" id="KW-1133">Transmembrane helix</keyword>
<feature type="region of interest" description="Disordered" evidence="1">
    <location>
        <begin position="95"/>
        <end position="138"/>
    </location>
</feature>
<accession>A0A0P9EJE2</accession>